<sequence>VSRMSMKRLPHARVSPRAEQHECQVLHAALEDPAFLSPVFAALPAECLSQAACVCHAWAAAEVADRPALWRALVLSQWPGLAPLARPGIDWRKRYLMLLRNGVAERPESDPERYSFVFQGKWAAEGSLAFSHNVAGRKVAHSIQAGAINVTVQNALQFELKLPESIALPLSWQSDEGTSGTSMRDGLEILVLMHDASEGAVAHFLSFTVARGGIKYERPNGGGSVRLSSWWKRPLPDDFVAHVDTLSHPTHAGCGEAAPDGQRMEVPWVSTMFQDIDLSAMSPSPPTLEIHPLTLGFSMVEAAPRLKSITLQMVMQIDARQLNGNLVRMPCQQSQLEVLVDELDWA</sequence>
<proteinExistence type="predicted"/>
<organism evidence="1">
    <name type="scientific">Coccolithus braarudii</name>
    <dbReference type="NCBI Taxonomy" id="221442"/>
    <lineage>
        <taxon>Eukaryota</taxon>
        <taxon>Haptista</taxon>
        <taxon>Haptophyta</taxon>
        <taxon>Prymnesiophyceae</taxon>
        <taxon>Coccolithales</taxon>
        <taxon>Coccolithaceae</taxon>
        <taxon>Coccolithus</taxon>
    </lineage>
</organism>
<feature type="non-terminal residue" evidence="1">
    <location>
        <position position="1"/>
    </location>
</feature>
<dbReference type="InterPro" id="IPR036047">
    <property type="entry name" value="F-box-like_dom_sf"/>
</dbReference>
<dbReference type="AlphaFoldDB" id="A0A7S0LJV0"/>
<evidence type="ECO:0000313" key="1">
    <source>
        <dbReference type="EMBL" id="CAD8612203.1"/>
    </source>
</evidence>
<protein>
    <recommendedName>
        <fullName evidence="2">F-box domain-containing protein</fullName>
    </recommendedName>
</protein>
<evidence type="ECO:0008006" key="2">
    <source>
        <dbReference type="Google" id="ProtNLM"/>
    </source>
</evidence>
<accession>A0A7S0LJV0</accession>
<reference evidence="1" key="1">
    <citation type="submission" date="2021-01" db="EMBL/GenBank/DDBJ databases">
        <authorList>
            <person name="Corre E."/>
            <person name="Pelletier E."/>
            <person name="Niang G."/>
            <person name="Scheremetjew M."/>
            <person name="Finn R."/>
            <person name="Kale V."/>
            <person name="Holt S."/>
            <person name="Cochrane G."/>
            <person name="Meng A."/>
            <person name="Brown T."/>
            <person name="Cohen L."/>
        </authorList>
    </citation>
    <scope>NUCLEOTIDE SEQUENCE</scope>
    <source>
        <strain evidence="1">PLY182g</strain>
    </source>
</reference>
<dbReference type="SUPFAM" id="SSF81383">
    <property type="entry name" value="F-box domain"/>
    <property type="match status" value="1"/>
</dbReference>
<name>A0A7S0LJV0_9EUKA</name>
<gene>
    <name evidence="1" type="ORF">CPEL01642_LOCUS15583</name>
</gene>
<dbReference type="EMBL" id="HBEY01032706">
    <property type="protein sequence ID" value="CAD8612203.1"/>
    <property type="molecule type" value="Transcribed_RNA"/>
</dbReference>